<organism evidence="11 12">
    <name type="scientific">Clonorchis sinensis</name>
    <name type="common">Chinese liver fluke</name>
    <dbReference type="NCBI Taxonomy" id="79923"/>
    <lineage>
        <taxon>Eukaryota</taxon>
        <taxon>Metazoa</taxon>
        <taxon>Spiralia</taxon>
        <taxon>Lophotrochozoa</taxon>
        <taxon>Platyhelminthes</taxon>
        <taxon>Trematoda</taxon>
        <taxon>Digenea</taxon>
        <taxon>Opisthorchiida</taxon>
        <taxon>Opisthorchiata</taxon>
        <taxon>Opisthorchiidae</taxon>
        <taxon>Clonorchis</taxon>
    </lineage>
</organism>
<name>A0A8T1MBN0_CLOSI</name>
<keyword evidence="9" id="KW-0472">Membrane</keyword>
<dbReference type="OrthoDB" id="407198at2759"/>
<dbReference type="GO" id="GO:0043137">
    <property type="term" value="P:DNA replication, removal of RNA primer"/>
    <property type="evidence" value="ECO:0007669"/>
    <property type="project" value="TreeGrafter"/>
</dbReference>
<dbReference type="EC" id="3.1.26.4" evidence="3"/>
<evidence type="ECO:0000256" key="9">
    <source>
        <dbReference type="SAM" id="Phobius"/>
    </source>
</evidence>
<keyword evidence="6" id="KW-0255">Endonuclease</keyword>
<keyword evidence="9" id="KW-1133">Transmembrane helix</keyword>
<gene>
    <name evidence="11" type="ORF">CSKR_105423</name>
</gene>
<dbReference type="GO" id="GO:0004523">
    <property type="term" value="F:RNA-DNA hybrid ribonuclease activity"/>
    <property type="evidence" value="ECO:0007669"/>
    <property type="project" value="UniProtKB-EC"/>
</dbReference>
<keyword evidence="7" id="KW-0378">Hydrolase</keyword>
<keyword evidence="5" id="KW-0479">Metal-binding</keyword>
<evidence type="ECO:0000256" key="8">
    <source>
        <dbReference type="SAM" id="MobiDB-lite"/>
    </source>
</evidence>
<evidence type="ECO:0000256" key="6">
    <source>
        <dbReference type="ARBA" id="ARBA00022759"/>
    </source>
</evidence>
<reference evidence="11 12" key="2">
    <citation type="journal article" date="2021" name="Genomics">
        <title>High-quality reference genome for Clonorchis sinensis.</title>
        <authorList>
            <person name="Young N.D."/>
            <person name="Stroehlein A.J."/>
            <person name="Kinkar L."/>
            <person name="Wang T."/>
            <person name="Sohn W.M."/>
            <person name="Chang B.C.H."/>
            <person name="Kaur P."/>
            <person name="Weisz D."/>
            <person name="Dudchenko O."/>
            <person name="Aiden E.L."/>
            <person name="Korhonen P.K."/>
            <person name="Gasser R.B."/>
        </authorList>
    </citation>
    <scope>NUCLEOTIDE SEQUENCE [LARGE SCALE GENOMIC DNA]</scope>
    <source>
        <strain evidence="11">Cs-k2</strain>
    </source>
</reference>
<evidence type="ECO:0000256" key="2">
    <source>
        <dbReference type="ARBA" id="ARBA00005300"/>
    </source>
</evidence>
<dbReference type="Gene3D" id="3.30.420.10">
    <property type="entry name" value="Ribonuclease H-like superfamily/Ribonuclease H"/>
    <property type="match status" value="1"/>
</dbReference>
<feature type="domain" description="RNase H type-1" evidence="10">
    <location>
        <begin position="92"/>
        <end position="239"/>
    </location>
</feature>
<evidence type="ECO:0000256" key="1">
    <source>
        <dbReference type="ARBA" id="ARBA00000077"/>
    </source>
</evidence>
<dbReference type="PROSITE" id="PS50879">
    <property type="entry name" value="RNASE_H_1"/>
    <property type="match status" value="1"/>
</dbReference>
<evidence type="ECO:0000313" key="11">
    <source>
        <dbReference type="EMBL" id="KAG5446429.1"/>
    </source>
</evidence>
<keyword evidence="12" id="KW-1185">Reference proteome</keyword>
<keyword evidence="9" id="KW-0812">Transmembrane</keyword>
<feature type="transmembrane region" description="Helical" evidence="9">
    <location>
        <begin position="6"/>
        <end position="26"/>
    </location>
</feature>
<dbReference type="InterPro" id="IPR050092">
    <property type="entry name" value="RNase_H"/>
</dbReference>
<dbReference type="Pfam" id="PF00075">
    <property type="entry name" value="RNase_H"/>
    <property type="match status" value="1"/>
</dbReference>
<evidence type="ECO:0000313" key="12">
    <source>
        <dbReference type="Proteomes" id="UP000286415"/>
    </source>
</evidence>
<dbReference type="GO" id="GO:0046872">
    <property type="term" value="F:metal ion binding"/>
    <property type="evidence" value="ECO:0007669"/>
    <property type="project" value="UniProtKB-KW"/>
</dbReference>
<dbReference type="AlphaFoldDB" id="A0A8T1MBN0"/>
<sequence length="245" mass="27089">MVTKPRVFTSILVARSYLMVITLLVCKMVRFQKTTRLTSSLLIRCSHHVLMTLRARSYSSSHNSHLFQKCKNYSYIGKTRLNGSAVQASFDASDGSVVYTDGACIGPGDNRQAGYGVYWGPGHRLNVSERLSGEQTNNRAEIEAVITAVKQAKEAGLTSITIATDSKFAQHCATEWGPVWEKNGWKLYDGKPVKLREPVERLLRLIRESGVNVSWRHVPGHSGVEGNEAADRLANMGAKKPNPIS</sequence>
<dbReference type="InterPro" id="IPR002156">
    <property type="entry name" value="RNaseH_domain"/>
</dbReference>
<dbReference type="InterPro" id="IPR012337">
    <property type="entry name" value="RNaseH-like_sf"/>
</dbReference>
<keyword evidence="4" id="KW-0540">Nuclease</keyword>
<accession>A0A8T1MBN0</accession>
<feature type="region of interest" description="Disordered" evidence="8">
    <location>
        <begin position="221"/>
        <end position="245"/>
    </location>
</feature>
<evidence type="ECO:0000259" key="10">
    <source>
        <dbReference type="PROSITE" id="PS50879"/>
    </source>
</evidence>
<reference evidence="11 12" key="1">
    <citation type="journal article" date="2018" name="Biotechnol. Adv.">
        <title>Improved genomic resources and new bioinformatic workflow for the carcinogenic parasite Clonorchis sinensis: Biotechnological implications.</title>
        <authorList>
            <person name="Wang D."/>
            <person name="Korhonen P.K."/>
            <person name="Gasser R.B."/>
            <person name="Young N.D."/>
        </authorList>
    </citation>
    <scope>NUCLEOTIDE SEQUENCE [LARGE SCALE GENOMIC DNA]</scope>
    <source>
        <strain evidence="11">Cs-k2</strain>
    </source>
</reference>
<dbReference type="PANTHER" id="PTHR10642:SF26">
    <property type="entry name" value="RIBONUCLEASE H1"/>
    <property type="match status" value="1"/>
</dbReference>
<evidence type="ECO:0000256" key="7">
    <source>
        <dbReference type="ARBA" id="ARBA00022801"/>
    </source>
</evidence>
<evidence type="ECO:0000256" key="3">
    <source>
        <dbReference type="ARBA" id="ARBA00012180"/>
    </source>
</evidence>
<dbReference type="GO" id="GO:0003676">
    <property type="term" value="F:nucleic acid binding"/>
    <property type="evidence" value="ECO:0007669"/>
    <property type="project" value="InterPro"/>
</dbReference>
<comment type="similarity">
    <text evidence="2">Belongs to the RNase H family.</text>
</comment>
<dbReference type="EMBL" id="NIRI02000056">
    <property type="protein sequence ID" value="KAG5446429.1"/>
    <property type="molecule type" value="Genomic_DNA"/>
</dbReference>
<protein>
    <recommendedName>
        <fullName evidence="3">ribonuclease H</fullName>
        <ecNumber evidence="3">3.1.26.4</ecNumber>
    </recommendedName>
</protein>
<proteinExistence type="inferred from homology"/>
<dbReference type="Proteomes" id="UP000286415">
    <property type="component" value="Unassembled WGS sequence"/>
</dbReference>
<evidence type="ECO:0000256" key="4">
    <source>
        <dbReference type="ARBA" id="ARBA00022722"/>
    </source>
</evidence>
<dbReference type="SUPFAM" id="SSF53098">
    <property type="entry name" value="Ribonuclease H-like"/>
    <property type="match status" value="1"/>
</dbReference>
<comment type="catalytic activity">
    <reaction evidence="1">
        <text>Endonucleolytic cleavage to 5'-phosphomonoester.</text>
        <dbReference type="EC" id="3.1.26.4"/>
    </reaction>
</comment>
<dbReference type="PANTHER" id="PTHR10642">
    <property type="entry name" value="RIBONUCLEASE H1"/>
    <property type="match status" value="1"/>
</dbReference>
<comment type="caution">
    <text evidence="11">The sequence shown here is derived from an EMBL/GenBank/DDBJ whole genome shotgun (WGS) entry which is preliminary data.</text>
</comment>
<dbReference type="InterPro" id="IPR036397">
    <property type="entry name" value="RNaseH_sf"/>
</dbReference>
<evidence type="ECO:0000256" key="5">
    <source>
        <dbReference type="ARBA" id="ARBA00022723"/>
    </source>
</evidence>
<dbReference type="CDD" id="cd09280">
    <property type="entry name" value="RNase_HI_eukaryote_like"/>
    <property type="match status" value="1"/>
</dbReference>